<dbReference type="Pfam" id="PF13673">
    <property type="entry name" value="Acetyltransf_10"/>
    <property type="match status" value="1"/>
</dbReference>
<dbReference type="AlphaFoldDB" id="A0A3N3ZQY3"/>
<dbReference type="InterPro" id="IPR016181">
    <property type="entry name" value="Acyl_CoA_acyltransferase"/>
</dbReference>
<keyword evidence="3" id="KW-1185">Reference proteome</keyword>
<dbReference type="PROSITE" id="PS51186">
    <property type="entry name" value="GNAT"/>
    <property type="match status" value="1"/>
</dbReference>
<proteinExistence type="predicted"/>
<dbReference type="SUPFAM" id="SSF55729">
    <property type="entry name" value="Acyl-CoA N-acyltransferases (Nat)"/>
    <property type="match status" value="1"/>
</dbReference>
<dbReference type="GO" id="GO:0016747">
    <property type="term" value="F:acyltransferase activity, transferring groups other than amino-acyl groups"/>
    <property type="evidence" value="ECO:0007669"/>
    <property type="project" value="InterPro"/>
</dbReference>
<dbReference type="OrthoDB" id="9796171at2"/>
<name>A0A3N3ZQY3_9MICC</name>
<evidence type="ECO:0000259" key="1">
    <source>
        <dbReference type="PROSITE" id="PS51186"/>
    </source>
</evidence>
<comment type="caution">
    <text evidence="2">The sequence shown here is derived from an EMBL/GenBank/DDBJ whole genome shotgun (WGS) entry which is preliminary data.</text>
</comment>
<gene>
    <name evidence="2" type="ORF">EDL96_12345</name>
</gene>
<keyword evidence="2" id="KW-0808">Transferase</keyword>
<protein>
    <submittedName>
        <fullName evidence="2">GNAT family N-acetyltransferase</fullName>
    </submittedName>
</protein>
<reference evidence="2 3" key="1">
    <citation type="submission" date="2018-10" db="EMBL/GenBank/DDBJ databases">
        <title>Kocuria sp. M5W7-7, whole genome shotgun sequence.</title>
        <authorList>
            <person name="Tuo L."/>
        </authorList>
    </citation>
    <scope>NUCLEOTIDE SEQUENCE [LARGE SCALE GENOMIC DNA]</scope>
    <source>
        <strain evidence="2 3">M5W7-7</strain>
    </source>
</reference>
<dbReference type="Proteomes" id="UP000270616">
    <property type="component" value="Unassembled WGS sequence"/>
</dbReference>
<accession>A0A3N3ZQY3</accession>
<dbReference type="CDD" id="cd04301">
    <property type="entry name" value="NAT_SF"/>
    <property type="match status" value="1"/>
</dbReference>
<dbReference type="InterPro" id="IPR000182">
    <property type="entry name" value="GNAT_dom"/>
</dbReference>
<feature type="domain" description="N-acetyltransferase" evidence="1">
    <location>
        <begin position="1"/>
        <end position="135"/>
    </location>
</feature>
<evidence type="ECO:0000313" key="2">
    <source>
        <dbReference type="EMBL" id="ROZ61782.1"/>
    </source>
</evidence>
<sequence>MTAVQMQRILQLRVSVFVAEQGIICEEVDDLDRAETTVHLWLEVEGEPVSVLRLLLDGPVVRIGRVATHAGHRRRGYSEQLMRVALQRAAATGRPVEIHAQAYLENWYGKFGFERTGPDFLEEGVDHTPMTWRGEPQAVDA</sequence>
<dbReference type="Gene3D" id="3.40.630.30">
    <property type="match status" value="1"/>
</dbReference>
<organism evidence="2 3">
    <name type="scientific">Kocuria soli</name>
    <dbReference type="NCBI Taxonomy" id="2485125"/>
    <lineage>
        <taxon>Bacteria</taxon>
        <taxon>Bacillati</taxon>
        <taxon>Actinomycetota</taxon>
        <taxon>Actinomycetes</taxon>
        <taxon>Micrococcales</taxon>
        <taxon>Micrococcaceae</taxon>
        <taxon>Kocuria</taxon>
    </lineage>
</organism>
<evidence type="ECO:0000313" key="3">
    <source>
        <dbReference type="Proteomes" id="UP000270616"/>
    </source>
</evidence>
<dbReference type="EMBL" id="RKMF01000018">
    <property type="protein sequence ID" value="ROZ61782.1"/>
    <property type="molecule type" value="Genomic_DNA"/>
</dbReference>